<comment type="subunit">
    <text evidence="2">Homotrimer.</text>
</comment>
<comment type="caution">
    <text evidence="12">The sequence shown here is derived from an EMBL/GenBank/DDBJ whole genome shotgun (WGS) entry which is preliminary data.</text>
</comment>
<dbReference type="EMBL" id="JAQQCF010000036">
    <property type="protein sequence ID" value="MFM0641136.1"/>
    <property type="molecule type" value="Genomic_DNA"/>
</dbReference>
<evidence type="ECO:0000256" key="9">
    <source>
        <dbReference type="ARBA" id="ARBA00023136"/>
    </source>
</evidence>
<accession>A0ABW9E4U9</accession>
<evidence type="ECO:0000256" key="8">
    <source>
        <dbReference type="ARBA" id="ARBA00023114"/>
    </source>
</evidence>
<keyword evidence="8" id="KW-0626">Porin</keyword>
<evidence type="ECO:0000256" key="2">
    <source>
        <dbReference type="ARBA" id="ARBA00011233"/>
    </source>
</evidence>
<keyword evidence="3" id="KW-0813">Transport</keyword>
<evidence type="ECO:0000256" key="3">
    <source>
        <dbReference type="ARBA" id="ARBA00022448"/>
    </source>
</evidence>
<proteinExistence type="predicted"/>
<gene>
    <name evidence="12" type="ORF">PQQ63_31010</name>
</gene>
<keyword evidence="5" id="KW-0812">Transmembrane</keyword>
<evidence type="ECO:0000256" key="1">
    <source>
        <dbReference type="ARBA" id="ARBA00004571"/>
    </source>
</evidence>
<sequence>MLYILLYGSSARAQSSVVLYGSIDEGITFNTNAQGSRTVTVGPVAVPDFYGVRGKEDLGDELSAVFALQNGFKSNTGQGTIAGDAFSQFAWVGLSSPRYGTLTLGRQLDLATDALRINSNGSVQYNFYLFHPANLDNLGITGDSISNSVKYTTPTIDGFSANGIYGFADSSTQPGRVYSADFVYSRGPFRASAVYSSWRNHVINLVSGLGDTHFLGESLANGALFTAQRQDIMGLSALYKATDKFQVHGVFTQVNLAAAANSVRMRTVELGADYSTNFANSLTMGGYVSWLGGTQYDEMGVGDVYSLSRRTIVYAQVTYQRTAGVGNAAMPLLAPANGSNQTAFRVGMHHFF</sequence>
<dbReference type="Proteomes" id="UP001629432">
    <property type="component" value="Unassembled WGS sequence"/>
</dbReference>
<evidence type="ECO:0000256" key="7">
    <source>
        <dbReference type="ARBA" id="ARBA00023065"/>
    </source>
</evidence>
<comment type="subcellular location">
    <subcellularLocation>
        <location evidence="1">Cell outer membrane</location>
        <topology evidence="1">Multi-pass membrane protein</topology>
    </subcellularLocation>
</comment>
<evidence type="ECO:0000313" key="13">
    <source>
        <dbReference type="Proteomes" id="UP001629432"/>
    </source>
</evidence>
<keyword evidence="6" id="KW-0732">Signal</keyword>
<evidence type="ECO:0000256" key="6">
    <source>
        <dbReference type="ARBA" id="ARBA00022729"/>
    </source>
</evidence>
<dbReference type="PANTHER" id="PTHR34501:SF9">
    <property type="entry name" value="MAJOR OUTER MEMBRANE PROTEIN P.IA"/>
    <property type="match status" value="1"/>
</dbReference>
<organism evidence="12 13">
    <name type="scientific">Paraburkholderia metrosideri</name>
    <dbReference type="NCBI Taxonomy" id="580937"/>
    <lineage>
        <taxon>Bacteria</taxon>
        <taxon>Pseudomonadati</taxon>
        <taxon>Pseudomonadota</taxon>
        <taxon>Betaproteobacteria</taxon>
        <taxon>Burkholderiales</taxon>
        <taxon>Burkholderiaceae</taxon>
        <taxon>Paraburkholderia</taxon>
    </lineage>
</organism>
<evidence type="ECO:0000256" key="4">
    <source>
        <dbReference type="ARBA" id="ARBA00022452"/>
    </source>
</evidence>
<dbReference type="SUPFAM" id="SSF56935">
    <property type="entry name" value="Porins"/>
    <property type="match status" value="1"/>
</dbReference>
<dbReference type="InterPro" id="IPR033900">
    <property type="entry name" value="Gram_neg_porin_domain"/>
</dbReference>
<keyword evidence="9" id="KW-0472">Membrane</keyword>
<protein>
    <submittedName>
        <fullName evidence="12">Porin</fullName>
    </submittedName>
</protein>
<evidence type="ECO:0000256" key="5">
    <source>
        <dbReference type="ARBA" id="ARBA00022692"/>
    </source>
</evidence>
<dbReference type="Pfam" id="PF13609">
    <property type="entry name" value="Porin_4"/>
    <property type="match status" value="1"/>
</dbReference>
<evidence type="ECO:0000256" key="10">
    <source>
        <dbReference type="ARBA" id="ARBA00023237"/>
    </source>
</evidence>
<keyword evidence="13" id="KW-1185">Reference proteome</keyword>
<dbReference type="InterPro" id="IPR050298">
    <property type="entry name" value="Gram-neg_bact_OMP"/>
</dbReference>
<keyword evidence="10" id="KW-0998">Cell outer membrane</keyword>
<name>A0ABW9E4U9_9BURK</name>
<dbReference type="Gene3D" id="2.40.160.10">
    <property type="entry name" value="Porin"/>
    <property type="match status" value="1"/>
</dbReference>
<evidence type="ECO:0000259" key="11">
    <source>
        <dbReference type="Pfam" id="PF13609"/>
    </source>
</evidence>
<dbReference type="PANTHER" id="PTHR34501">
    <property type="entry name" value="PROTEIN YDDL-RELATED"/>
    <property type="match status" value="1"/>
</dbReference>
<dbReference type="CDD" id="cd00342">
    <property type="entry name" value="gram_neg_porins"/>
    <property type="match status" value="1"/>
</dbReference>
<reference evidence="12 13" key="1">
    <citation type="journal article" date="2024" name="Chem. Sci.">
        <title>Discovery of megapolipeptins by genome mining of a Burkholderiales bacteria collection.</title>
        <authorList>
            <person name="Paulo B.S."/>
            <person name="Recchia M.J.J."/>
            <person name="Lee S."/>
            <person name="Fergusson C.H."/>
            <person name="Romanowski S.B."/>
            <person name="Hernandez A."/>
            <person name="Krull N."/>
            <person name="Liu D.Y."/>
            <person name="Cavanagh H."/>
            <person name="Bos A."/>
            <person name="Gray C.A."/>
            <person name="Murphy B.T."/>
            <person name="Linington R.G."/>
            <person name="Eustaquio A.S."/>
        </authorList>
    </citation>
    <scope>NUCLEOTIDE SEQUENCE [LARGE SCALE GENOMIC DNA]</scope>
    <source>
        <strain evidence="12 13">RL17-338-BIC-A</strain>
    </source>
</reference>
<evidence type="ECO:0000313" key="12">
    <source>
        <dbReference type="EMBL" id="MFM0641136.1"/>
    </source>
</evidence>
<dbReference type="InterPro" id="IPR023614">
    <property type="entry name" value="Porin_dom_sf"/>
</dbReference>
<keyword evidence="4" id="KW-1134">Transmembrane beta strand</keyword>
<feature type="domain" description="Porin" evidence="11">
    <location>
        <begin position="9"/>
        <end position="322"/>
    </location>
</feature>
<keyword evidence="7" id="KW-0406">Ion transport</keyword>
<dbReference type="RefSeq" id="WP_408339771.1">
    <property type="nucleotide sequence ID" value="NZ_JAQQCF010000036.1"/>
</dbReference>